<feature type="region of interest" description="Disordered" evidence="1">
    <location>
        <begin position="67"/>
        <end position="101"/>
    </location>
</feature>
<feature type="compositionally biased region" description="Basic and acidic residues" evidence="1">
    <location>
        <begin position="67"/>
        <end position="77"/>
    </location>
</feature>
<dbReference type="AlphaFoldDB" id="A0A9W7CSQ6"/>
<proteinExistence type="predicted"/>
<evidence type="ECO:0000256" key="1">
    <source>
        <dbReference type="SAM" id="MobiDB-lite"/>
    </source>
</evidence>
<reference evidence="2" key="1">
    <citation type="submission" date="2023-04" db="EMBL/GenBank/DDBJ databases">
        <title>Phytophthora fragariaefolia NBRC 109709.</title>
        <authorList>
            <person name="Ichikawa N."/>
            <person name="Sato H."/>
            <person name="Tonouchi N."/>
        </authorList>
    </citation>
    <scope>NUCLEOTIDE SEQUENCE</scope>
    <source>
        <strain evidence="2">NBRC 109709</strain>
    </source>
</reference>
<keyword evidence="3" id="KW-1185">Reference proteome</keyword>
<sequence>MISAALEAQRRSGRADAIRSRDTVLVDDDAVNVRVANDCGVVAVHFDPQQPDVDAFCTSIRRLHARAREHEHEHEHNQQQQLEPSEEPAPLRTPSKKPRAAAAGVKLVAKEHKFLAAGTGSGARRRLGSAGARTSTFNMCTPSPVMKLKCSVDMGRPRSKRATRMLKNYRREMEAALPVVAEAATSTFSVAEVPTTPTKRPTALSDPAETRALPASPIAYKQ</sequence>
<name>A0A9W7CSQ6_9STRA</name>
<accession>A0A9W7CSQ6</accession>
<organism evidence="2 3">
    <name type="scientific">Phytophthora fragariaefolia</name>
    <dbReference type="NCBI Taxonomy" id="1490495"/>
    <lineage>
        <taxon>Eukaryota</taxon>
        <taxon>Sar</taxon>
        <taxon>Stramenopiles</taxon>
        <taxon>Oomycota</taxon>
        <taxon>Peronosporomycetes</taxon>
        <taxon>Peronosporales</taxon>
        <taxon>Peronosporaceae</taxon>
        <taxon>Phytophthora</taxon>
    </lineage>
</organism>
<dbReference type="Proteomes" id="UP001165121">
    <property type="component" value="Unassembled WGS sequence"/>
</dbReference>
<evidence type="ECO:0000313" key="3">
    <source>
        <dbReference type="Proteomes" id="UP001165121"/>
    </source>
</evidence>
<evidence type="ECO:0000313" key="2">
    <source>
        <dbReference type="EMBL" id="GMF37138.1"/>
    </source>
</evidence>
<feature type="region of interest" description="Disordered" evidence="1">
    <location>
        <begin position="191"/>
        <end position="222"/>
    </location>
</feature>
<comment type="caution">
    <text evidence="2">The sequence shown here is derived from an EMBL/GenBank/DDBJ whole genome shotgun (WGS) entry which is preliminary data.</text>
</comment>
<gene>
    <name evidence="2" type="ORF">Pfra01_001032700</name>
</gene>
<dbReference type="OrthoDB" id="10054414at2759"/>
<dbReference type="EMBL" id="BSXT01000988">
    <property type="protein sequence ID" value="GMF37138.1"/>
    <property type="molecule type" value="Genomic_DNA"/>
</dbReference>
<protein>
    <submittedName>
        <fullName evidence="2">Unnamed protein product</fullName>
    </submittedName>
</protein>